<comment type="caution">
    <text evidence="1">The sequence shown here is derived from an EMBL/GenBank/DDBJ whole genome shotgun (WGS) entry which is preliminary data.</text>
</comment>
<gene>
    <name evidence="1" type="ORF">ACM44_01410</name>
</gene>
<proteinExistence type="predicted"/>
<dbReference type="EMBL" id="LFNG01000002">
    <property type="protein sequence ID" value="KMQ72524.1"/>
    <property type="molecule type" value="Genomic_DNA"/>
</dbReference>
<organism evidence="1 2">
    <name type="scientific">Chryseobacterium koreense CCUG 49689</name>
    <dbReference type="NCBI Taxonomy" id="1304281"/>
    <lineage>
        <taxon>Bacteria</taxon>
        <taxon>Pseudomonadati</taxon>
        <taxon>Bacteroidota</taxon>
        <taxon>Flavobacteriia</taxon>
        <taxon>Flavobacteriales</taxon>
        <taxon>Weeksellaceae</taxon>
        <taxon>Chryseobacterium group</taxon>
        <taxon>Chryseobacterium</taxon>
    </lineage>
</organism>
<dbReference type="PATRIC" id="fig|1304281.5.peg.301"/>
<sequence>MDQAKKEAALRSAKSDKGGVIYLKEGENRFLKEYEMNVTFKKMLEDSRCPQGVDCIWAGNATAEIELMGTYTRPMTFQLSTTNDARRGTTTTGNFNGYSISLVEVYPQTTAEKGFKARQGNYKIGLKFSKSSNGDGVTTK</sequence>
<reference evidence="1 2" key="1">
    <citation type="journal article" date="2004" name="Int. J. Syst. Evol. Microbiol.">
        <title>Kaistella koreensis gen. nov., sp. nov., a novel member of the Chryseobacterium-Bergeyella-Riemerella branch.</title>
        <authorList>
            <person name="Kim M.K."/>
            <person name="Im W.T."/>
            <person name="Shin Y.K."/>
            <person name="Lim J.H."/>
            <person name="Kim S.H."/>
            <person name="Lee B.C."/>
            <person name="Park M.Y."/>
            <person name="Lee K.Y."/>
            <person name="Lee S.T."/>
        </authorList>
    </citation>
    <scope>NUCLEOTIDE SEQUENCE [LARGE SCALE GENOMIC DNA]</scope>
    <source>
        <strain evidence="1 2">CCUG 49689</strain>
    </source>
</reference>
<evidence type="ECO:0000313" key="1">
    <source>
        <dbReference type="EMBL" id="KMQ72524.1"/>
    </source>
</evidence>
<accession>A0A0J7J3B7</accession>
<protein>
    <submittedName>
        <fullName evidence="1">Uncharacterized protein</fullName>
    </submittedName>
</protein>
<dbReference type="STRING" id="1304281.ACM44_01410"/>
<name>A0A0J7J3B7_9FLAO</name>
<dbReference type="AlphaFoldDB" id="A0A0J7J3B7"/>
<evidence type="ECO:0000313" key="2">
    <source>
        <dbReference type="Proteomes" id="UP000035900"/>
    </source>
</evidence>
<keyword evidence="2" id="KW-1185">Reference proteome</keyword>
<dbReference type="Proteomes" id="UP000035900">
    <property type="component" value="Unassembled WGS sequence"/>
</dbReference>